<dbReference type="InterPro" id="IPR025322">
    <property type="entry name" value="PADRE_dom"/>
</dbReference>
<dbReference type="PANTHER" id="PTHR33148">
    <property type="entry name" value="PLASTID MOVEMENT IMPAIRED PROTEIN-RELATED"/>
    <property type="match status" value="1"/>
</dbReference>
<dbReference type="PANTHER" id="PTHR33148:SF6">
    <property type="entry name" value="DUF4228 DOMAIN-CONTAINING PROTEIN"/>
    <property type="match status" value="1"/>
</dbReference>
<dbReference type="EMBL" id="CAADRP010001732">
    <property type="protein sequence ID" value="VFU50686.1"/>
    <property type="molecule type" value="Genomic_DNA"/>
</dbReference>
<name>A0A6N2M970_SALVM</name>
<dbReference type="AlphaFoldDB" id="A0A6N2M970"/>
<organism evidence="1">
    <name type="scientific">Salix viminalis</name>
    <name type="common">Common osier</name>
    <name type="synonym">Basket willow</name>
    <dbReference type="NCBI Taxonomy" id="40686"/>
    <lineage>
        <taxon>Eukaryota</taxon>
        <taxon>Viridiplantae</taxon>
        <taxon>Streptophyta</taxon>
        <taxon>Embryophyta</taxon>
        <taxon>Tracheophyta</taxon>
        <taxon>Spermatophyta</taxon>
        <taxon>Magnoliopsida</taxon>
        <taxon>eudicotyledons</taxon>
        <taxon>Gunneridae</taxon>
        <taxon>Pentapetalae</taxon>
        <taxon>rosids</taxon>
        <taxon>fabids</taxon>
        <taxon>Malpighiales</taxon>
        <taxon>Salicaceae</taxon>
        <taxon>Saliceae</taxon>
        <taxon>Salix</taxon>
    </lineage>
</organism>
<sequence length="233" mass="26257">MESKIARSKFIPRTILGSVTEKMGKESCFSIAFDRWASQKLTATPFLEASEEEGSEGDEDQWRNIQVEDSGKSGDVVKDYPGYVPVKHFGIRAKPLEPQQELKAKKVYFLVELPKLPEEKDPRNTRRVRSGINMSAKDRLETVSDLPMVRSAPGQTSDDGTNSVRVKVRLPKAQVQKLVEESRNEVEVAEKIIGLYMDNSGEVKGEHDPSRNWQPELGSITESFKATDQCVWN</sequence>
<dbReference type="Pfam" id="PF14009">
    <property type="entry name" value="PADRE"/>
    <property type="match status" value="1"/>
</dbReference>
<protein>
    <submittedName>
        <fullName evidence="1">Uncharacterized protein</fullName>
    </submittedName>
</protein>
<accession>A0A6N2M970</accession>
<proteinExistence type="predicted"/>
<reference evidence="1" key="1">
    <citation type="submission" date="2019-03" db="EMBL/GenBank/DDBJ databases">
        <authorList>
            <person name="Mank J."/>
            <person name="Almeida P."/>
        </authorList>
    </citation>
    <scope>NUCLEOTIDE SEQUENCE</scope>
    <source>
        <strain evidence="1">78183</strain>
    </source>
</reference>
<gene>
    <name evidence="1" type="ORF">SVIM_LOCUS338360</name>
</gene>
<evidence type="ECO:0000313" key="1">
    <source>
        <dbReference type="EMBL" id="VFU50686.1"/>
    </source>
</evidence>